<keyword evidence="6" id="KW-0443">Lipid metabolism</keyword>
<dbReference type="NCBIfam" id="NF000582">
    <property type="entry name" value="PRK00006.1"/>
    <property type="match status" value="1"/>
</dbReference>
<keyword evidence="10" id="KW-1185">Reference proteome</keyword>
<keyword evidence="7" id="KW-0456">Lyase</keyword>
<comment type="subcellular location">
    <subcellularLocation>
        <location evidence="1">Cytoplasm</location>
    </subcellularLocation>
</comment>
<dbReference type="PANTHER" id="PTHR30272">
    <property type="entry name" value="3-HYDROXYACYL-[ACYL-CARRIER-PROTEIN] DEHYDRATASE"/>
    <property type="match status" value="1"/>
</dbReference>
<evidence type="ECO:0000256" key="4">
    <source>
        <dbReference type="ARBA" id="ARBA00022516"/>
    </source>
</evidence>
<dbReference type="Proteomes" id="UP000005801">
    <property type="component" value="Unassembled WGS sequence"/>
</dbReference>
<dbReference type="GO" id="GO:0019171">
    <property type="term" value="F:(3R)-hydroxyacyl-[acyl-carrier-protein] dehydratase activity"/>
    <property type="evidence" value="ECO:0007669"/>
    <property type="project" value="UniProtKB-EC"/>
</dbReference>
<evidence type="ECO:0000256" key="3">
    <source>
        <dbReference type="ARBA" id="ARBA00022490"/>
    </source>
</evidence>
<organism evidence="9 10">
    <name type="scientific">Plesiocystis pacifica SIR-1</name>
    <dbReference type="NCBI Taxonomy" id="391625"/>
    <lineage>
        <taxon>Bacteria</taxon>
        <taxon>Pseudomonadati</taxon>
        <taxon>Myxococcota</taxon>
        <taxon>Polyangia</taxon>
        <taxon>Nannocystales</taxon>
        <taxon>Nannocystaceae</taxon>
        <taxon>Plesiocystis</taxon>
    </lineage>
</organism>
<dbReference type="EMBL" id="ABCS01000153">
    <property type="protein sequence ID" value="EDM74041.1"/>
    <property type="molecule type" value="Genomic_DNA"/>
</dbReference>
<evidence type="ECO:0000313" key="10">
    <source>
        <dbReference type="Proteomes" id="UP000005801"/>
    </source>
</evidence>
<accession>A6GJC3</accession>
<comment type="function">
    <text evidence="8">Involved in unsaturated fatty acids biosynthesis. Catalyzes the dehydration of short chain beta-hydroxyacyl-ACPs and long chain saturated and unsaturated beta-hydroxyacyl-ACPs.</text>
</comment>
<dbReference type="Gene3D" id="3.10.129.10">
    <property type="entry name" value="Hotdog Thioesterase"/>
    <property type="match status" value="1"/>
</dbReference>
<dbReference type="EC" id="4.2.1.59" evidence="2"/>
<dbReference type="STRING" id="391625.PPSIR1_10115"/>
<evidence type="ECO:0000256" key="6">
    <source>
        <dbReference type="ARBA" id="ARBA00023098"/>
    </source>
</evidence>
<dbReference type="RefSeq" id="WP_006976809.1">
    <property type="nucleotide sequence ID" value="NZ_ABCS01000153.1"/>
</dbReference>
<dbReference type="Pfam" id="PF07977">
    <property type="entry name" value="FabA"/>
    <property type="match status" value="1"/>
</dbReference>
<comment type="caution">
    <text evidence="9">The sequence shown here is derived from an EMBL/GenBank/DDBJ whole genome shotgun (WGS) entry which is preliminary data.</text>
</comment>
<dbReference type="InterPro" id="IPR013114">
    <property type="entry name" value="FabA_FabZ"/>
</dbReference>
<sequence>MKLDVTKIQQMLPHRYPFLFVDGVMDWEVNKSIHARKLVSMSDPILQGHFPGNPILPGVVQVEAMAQAAVLLAQLSDAFDPKTQLCLFMGIQKSKFRAPVIPGNVLDIHVESLRLGKIGKFKGKILCEGAVRSEAEFTAIIQPLPTDEPEPSADSVEGEG</sequence>
<evidence type="ECO:0000256" key="8">
    <source>
        <dbReference type="ARBA" id="ARBA00025049"/>
    </source>
</evidence>
<dbReference type="OrthoDB" id="9772788at2"/>
<dbReference type="GO" id="GO:0005737">
    <property type="term" value="C:cytoplasm"/>
    <property type="evidence" value="ECO:0007669"/>
    <property type="project" value="UniProtKB-SubCell"/>
</dbReference>
<dbReference type="GO" id="GO:0016020">
    <property type="term" value="C:membrane"/>
    <property type="evidence" value="ECO:0007669"/>
    <property type="project" value="GOC"/>
</dbReference>
<evidence type="ECO:0000256" key="5">
    <source>
        <dbReference type="ARBA" id="ARBA00022556"/>
    </source>
</evidence>
<dbReference type="FunFam" id="3.10.129.10:FF:000001">
    <property type="entry name" value="3-hydroxyacyl-[acyl-carrier-protein] dehydratase FabZ"/>
    <property type="match status" value="1"/>
</dbReference>
<dbReference type="GO" id="GO:0009245">
    <property type="term" value="P:lipid A biosynthetic process"/>
    <property type="evidence" value="ECO:0007669"/>
    <property type="project" value="UniProtKB-KW"/>
</dbReference>
<evidence type="ECO:0000256" key="2">
    <source>
        <dbReference type="ARBA" id="ARBA00013167"/>
    </source>
</evidence>
<evidence type="ECO:0000256" key="1">
    <source>
        <dbReference type="ARBA" id="ARBA00004496"/>
    </source>
</evidence>
<evidence type="ECO:0000313" key="9">
    <source>
        <dbReference type="EMBL" id="EDM74041.1"/>
    </source>
</evidence>
<reference evidence="9 10" key="1">
    <citation type="submission" date="2007-06" db="EMBL/GenBank/DDBJ databases">
        <authorList>
            <person name="Shimkets L."/>
            <person name="Ferriera S."/>
            <person name="Johnson J."/>
            <person name="Kravitz S."/>
            <person name="Beeson K."/>
            <person name="Sutton G."/>
            <person name="Rogers Y.-H."/>
            <person name="Friedman R."/>
            <person name="Frazier M."/>
            <person name="Venter J.C."/>
        </authorList>
    </citation>
    <scope>NUCLEOTIDE SEQUENCE [LARGE SCALE GENOMIC DNA]</scope>
    <source>
        <strain evidence="9 10">SIR-1</strain>
    </source>
</reference>
<keyword evidence="4" id="KW-0444">Lipid biosynthesis</keyword>
<dbReference type="CDD" id="cd01288">
    <property type="entry name" value="FabZ"/>
    <property type="match status" value="1"/>
</dbReference>
<protein>
    <recommendedName>
        <fullName evidence="2">3-hydroxyacyl-[acyl-carrier-protein] dehydratase</fullName>
        <ecNumber evidence="2">4.2.1.59</ecNumber>
    </recommendedName>
</protein>
<evidence type="ECO:0000256" key="7">
    <source>
        <dbReference type="ARBA" id="ARBA00023239"/>
    </source>
</evidence>
<dbReference type="InterPro" id="IPR029069">
    <property type="entry name" value="HotDog_dom_sf"/>
</dbReference>
<gene>
    <name evidence="9" type="ORF">PPSIR1_10115</name>
</gene>
<name>A6GJC3_9BACT</name>
<dbReference type="SUPFAM" id="SSF54637">
    <property type="entry name" value="Thioesterase/thiol ester dehydrase-isomerase"/>
    <property type="match status" value="1"/>
</dbReference>
<dbReference type="PANTHER" id="PTHR30272:SF1">
    <property type="entry name" value="3-HYDROXYACYL-[ACYL-CARRIER-PROTEIN] DEHYDRATASE"/>
    <property type="match status" value="1"/>
</dbReference>
<keyword evidence="5" id="KW-0441">Lipid A biosynthesis</keyword>
<dbReference type="eggNOG" id="COG0764">
    <property type="taxonomic scope" value="Bacteria"/>
</dbReference>
<proteinExistence type="predicted"/>
<dbReference type="AlphaFoldDB" id="A6GJC3"/>
<keyword evidence="3" id="KW-0963">Cytoplasm</keyword>